<evidence type="ECO:0000256" key="8">
    <source>
        <dbReference type="ARBA" id="ARBA00023172"/>
    </source>
</evidence>
<dbReference type="OrthoDB" id="34330at2157"/>
<dbReference type="InterPro" id="IPR014428">
    <property type="entry name" value="Hjc_arc"/>
</dbReference>
<evidence type="ECO:0000313" key="15">
    <source>
        <dbReference type="Proteomes" id="UP000183442"/>
    </source>
</evidence>
<dbReference type="HAMAP" id="MF_01490">
    <property type="entry name" value="HJ_Resolv_Hjc"/>
    <property type="match status" value="1"/>
</dbReference>
<keyword evidence="3 11" id="KW-0255">Endonuclease</keyword>
<evidence type="ECO:0000256" key="1">
    <source>
        <dbReference type="ARBA" id="ARBA00022722"/>
    </source>
</evidence>
<organism evidence="12 14">
    <name type="scientific">Methanobrevibacter olleyae</name>
    <dbReference type="NCBI Taxonomy" id="294671"/>
    <lineage>
        <taxon>Archaea</taxon>
        <taxon>Methanobacteriati</taxon>
        <taxon>Methanobacteriota</taxon>
        <taxon>Methanomada group</taxon>
        <taxon>Methanobacteria</taxon>
        <taxon>Methanobacteriales</taxon>
        <taxon>Methanobacteriaceae</taxon>
        <taxon>Methanobrevibacter</taxon>
    </lineage>
</organism>
<dbReference type="GO" id="GO:0006310">
    <property type="term" value="P:DNA recombination"/>
    <property type="evidence" value="ECO:0007669"/>
    <property type="project" value="UniProtKB-UniRule"/>
</dbReference>
<comment type="function">
    <text evidence="11">A structure-specific endonuclease that resolves Holliday junction (HJ) intermediates during genetic recombination. Cleaves 4-way DNA junctions introducing paired nicks in opposing strands, leaving a 5'-terminal phosphate and a 3'-terminal hydroxyl group that are subsequently ligated to produce recombinant products.</text>
</comment>
<keyword evidence="5 11" id="KW-0378">Hydrolase</keyword>
<evidence type="ECO:0000256" key="3">
    <source>
        <dbReference type="ARBA" id="ARBA00022759"/>
    </source>
</evidence>
<reference evidence="12 14" key="1">
    <citation type="journal article" date="2016" name="Genome Announc.">
        <title>Draft Genome Sequence of the Rumen Methanogen Methanobrevibacter olleyae YLM1.</title>
        <authorList>
            <person name="Kelly W.J."/>
            <person name="Li D."/>
            <person name="Lambie S.C."/>
            <person name="Cox F."/>
            <person name="Attwood G.T."/>
            <person name="Altermann E."/>
            <person name="Leahy S.C."/>
        </authorList>
    </citation>
    <scope>NUCLEOTIDE SEQUENCE [LARGE SCALE GENOMIC DNA]</scope>
    <source>
        <strain evidence="12 14">YLM1</strain>
    </source>
</reference>
<feature type="binding site" evidence="11">
    <location>
        <position position="52"/>
    </location>
    <ligand>
        <name>Mg(2+)</name>
        <dbReference type="ChEBI" id="CHEBI:18420"/>
    </ligand>
</feature>
<comment type="similarity">
    <text evidence="11">Belongs to the Holliday junction resolvase Hjc family.</text>
</comment>
<evidence type="ECO:0000256" key="9">
    <source>
        <dbReference type="ARBA" id="ARBA00023204"/>
    </source>
</evidence>
<dbReference type="Gene3D" id="3.40.1350.10">
    <property type="match status" value="1"/>
</dbReference>
<accession>A0A126R1Y1</accession>
<dbReference type="Proteomes" id="UP000066376">
    <property type="component" value="Chromosome"/>
</dbReference>
<dbReference type="PIRSF" id="PIRSF004985">
    <property type="entry name" value="Hlld_jn_rslvs_ar"/>
    <property type="match status" value="1"/>
</dbReference>
<dbReference type="PANTHER" id="PTHR39651">
    <property type="entry name" value="HOLLIDAY JUNCTION RESOLVASE HJC"/>
    <property type="match status" value="1"/>
</dbReference>
<keyword evidence="7 11" id="KW-0238">DNA-binding</keyword>
<feature type="site" description="Transition state stabilizer" evidence="11">
    <location>
        <position position="54"/>
    </location>
</feature>
<keyword evidence="2 11" id="KW-0479">Metal-binding</keyword>
<dbReference type="NCBIfam" id="NF040854">
    <property type="entry name" value="Hol_resolv_Hjc"/>
    <property type="match status" value="1"/>
</dbReference>
<dbReference type="GO" id="GO:0000287">
    <property type="term" value="F:magnesium ion binding"/>
    <property type="evidence" value="ECO:0007669"/>
    <property type="project" value="UniProtKB-UniRule"/>
</dbReference>
<evidence type="ECO:0000313" key="14">
    <source>
        <dbReference type="Proteomes" id="UP000066376"/>
    </source>
</evidence>
<dbReference type="InterPro" id="IPR011856">
    <property type="entry name" value="tRNA_endonuc-like_dom_sf"/>
</dbReference>
<evidence type="ECO:0000256" key="11">
    <source>
        <dbReference type="HAMAP-Rule" id="MF_01490"/>
    </source>
</evidence>
<dbReference type="CDD" id="cd00523">
    <property type="entry name" value="Holliday_junction_resolvase"/>
    <property type="match status" value="1"/>
</dbReference>
<evidence type="ECO:0000256" key="6">
    <source>
        <dbReference type="ARBA" id="ARBA00022842"/>
    </source>
</evidence>
<keyword evidence="6 11" id="KW-0460">Magnesium</keyword>
<sequence>MAKKGSAEERDLVHKLWDRNFAAMRAPASGGATKKPLPDVLAGNGKIYLAIEVKTTIKDKIYIDHPQIDALVEFSEIFGANPYLGIKFKYTKWLFLSPEIMEKTKNGNYKVEKNYCLEKAYELDEICGFDKQIKF</sequence>
<keyword evidence="8 11" id="KW-0233">DNA recombination</keyword>
<name>A0A126R1Y1_METOL</name>
<feature type="binding site" evidence="11">
    <location>
        <position position="9"/>
    </location>
    <ligand>
        <name>Mg(2+)</name>
        <dbReference type="ChEBI" id="CHEBI:18420"/>
    </ligand>
</feature>
<dbReference type="SUPFAM" id="SSF52980">
    <property type="entry name" value="Restriction endonuclease-like"/>
    <property type="match status" value="1"/>
</dbReference>
<reference evidence="13" key="4">
    <citation type="submission" date="2016-10" db="EMBL/GenBank/DDBJ databases">
        <authorList>
            <person name="de Groot N.N."/>
        </authorList>
    </citation>
    <scope>NUCLEOTIDE SEQUENCE [LARGE SCALE GENOMIC DNA]</scope>
    <source>
        <strain evidence="13">DSM 16632</strain>
    </source>
</reference>
<dbReference type="KEGG" id="mol:YLM1_1469"/>
<gene>
    <name evidence="11" type="primary">hjc</name>
    <name evidence="13" type="ORF">SAMN02910297_01524</name>
    <name evidence="12" type="ORF">YLM1_1469</name>
</gene>
<dbReference type="EC" id="3.1.21.10" evidence="11"/>
<proteinExistence type="inferred from homology"/>
<comment type="catalytic activity">
    <reaction evidence="10 11">
        <text>Endonucleolytic cleavage at a junction such as a reciprocal single-stranded crossover between two homologous DNA duplexes (Holliday junction).</text>
        <dbReference type="EC" id="3.1.21.10"/>
    </reaction>
</comment>
<evidence type="ECO:0000256" key="7">
    <source>
        <dbReference type="ARBA" id="ARBA00023125"/>
    </source>
</evidence>
<evidence type="ECO:0000313" key="13">
    <source>
        <dbReference type="EMBL" id="SFL69183.1"/>
    </source>
</evidence>
<keyword evidence="14" id="KW-1185">Reference proteome</keyword>
<dbReference type="GeneID" id="28489782"/>
<keyword evidence="9 11" id="KW-0234">DNA repair</keyword>
<evidence type="ECO:0000313" key="12">
    <source>
        <dbReference type="EMBL" id="AMK16026.1"/>
    </source>
</evidence>
<reference evidence="14" key="2">
    <citation type="submission" date="2016-02" db="EMBL/GenBank/DDBJ databases">
        <title>The draft genome sequence of the rumen methanogen Methanobrevibacter olleyae YLM1.</title>
        <authorList>
            <consortium name="New Zealand Agricultural Greenhouse Gas Research Centre/Pastoral Greenhouse Gas Research Consortium"/>
            <person name="Kelly W.J."/>
            <person name="Li D."/>
            <person name="Lambie S.C."/>
            <person name="Attwood G.T."/>
            <person name="Altermann E."/>
            <person name="Leahy S.C."/>
        </authorList>
    </citation>
    <scope>NUCLEOTIDE SEQUENCE [LARGE SCALE GENOMIC DNA]</scope>
    <source>
        <strain evidence="14">YLM1</strain>
    </source>
</reference>
<evidence type="ECO:0000256" key="4">
    <source>
        <dbReference type="ARBA" id="ARBA00022763"/>
    </source>
</evidence>
<dbReference type="AlphaFoldDB" id="A0A126R1Y1"/>
<dbReference type="PATRIC" id="fig|294671.3.peg.1530"/>
<dbReference type="PANTHER" id="PTHR39651:SF1">
    <property type="entry name" value="HOLLIDAY JUNCTION RESOLVASE HJC"/>
    <property type="match status" value="1"/>
</dbReference>
<dbReference type="RefSeq" id="WP_067147944.1">
    <property type="nucleotide sequence ID" value="NZ_CP014265.1"/>
</dbReference>
<dbReference type="STRING" id="294671.YLM1_1469"/>
<evidence type="ECO:0000256" key="2">
    <source>
        <dbReference type="ARBA" id="ARBA00022723"/>
    </source>
</evidence>
<feature type="active site" evidence="11">
    <location>
        <position position="29"/>
    </location>
</feature>
<comment type="cofactor">
    <cofactor evidence="11">
        <name>Mg(2+)</name>
        <dbReference type="ChEBI" id="CHEBI:18420"/>
    </cofactor>
    <text evidence="11">Binds 1 Mg(2+) ion per subunit.</text>
</comment>
<dbReference type="Pfam" id="PF01870">
    <property type="entry name" value="Hjc"/>
    <property type="match status" value="1"/>
</dbReference>
<protein>
    <recommendedName>
        <fullName evidence="11">Crossover junction endodeoxyribonuclease Hjc</fullName>
        <shortName evidence="11">Hjc</shortName>
        <ecNumber evidence="11">3.1.21.10</ecNumber>
    </recommendedName>
    <alternativeName>
        <fullName evidence="11">Holliday junction resolvase Hjc</fullName>
    </alternativeName>
</protein>
<evidence type="ECO:0000256" key="10">
    <source>
        <dbReference type="ARBA" id="ARBA00029354"/>
    </source>
</evidence>
<feature type="binding site" evidence="11">
    <location>
        <position position="39"/>
    </location>
    <ligand>
        <name>Mg(2+)</name>
        <dbReference type="ChEBI" id="CHEBI:18420"/>
    </ligand>
</feature>
<dbReference type="EMBL" id="FOTL01000028">
    <property type="protein sequence ID" value="SFL69183.1"/>
    <property type="molecule type" value="Genomic_DNA"/>
</dbReference>
<dbReference type="Proteomes" id="UP000183442">
    <property type="component" value="Unassembled WGS sequence"/>
</dbReference>
<dbReference type="EMBL" id="CP014265">
    <property type="protein sequence ID" value="AMK16026.1"/>
    <property type="molecule type" value="Genomic_DNA"/>
</dbReference>
<dbReference type="InterPro" id="IPR002732">
    <property type="entry name" value="Hjc"/>
</dbReference>
<evidence type="ECO:0000256" key="5">
    <source>
        <dbReference type="ARBA" id="ARBA00022801"/>
    </source>
</evidence>
<comment type="subunit">
    <text evidence="11">Homodimer.</text>
</comment>
<dbReference type="InterPro" id="IPR011335">
    <property type="entry name" value="Restrct_endonuc-II-like"/>
</dbReference>
<dbReference type="GO" id="GO:0008821">
    <property type="term" value="F:crossover junction DNA endonuclease activity"/>
    <property type="evidence" value="ECO:0007669"/>
    <property type="project" value="UniProtKB-UniRule"/>
</dbReference>
<keyword evidence="4 11" id="KW-0227">DNA damage</keyword>
<keyword evidence="1 11" id="KW-0540">Nuclease</keyword>
<reference evidence="15" key="3">
    <citation type="submission" date="2016-10" db="EMBL/GenBank/DDBJ databases">
        <authorList>
            <person name="Varghese N."/>
        </authorList>
    </citation>
    <scope>NUCLEOTIDE SEQUENCE [LARGE SCALE GENOMIC DNA]</scope>
    <source>
        <strain evidence="15">DSM 16632</strain>
    </source>
</reference>
<dbReference type="GO" id="GO:0003677">
    <property type="term" value="F:DNA binding"/>
    <property type="evidence" value="ECO:0007669"/>
    <property type="project" value="UniProtKB-KW"/>
</dbReference>
<dbReference type="GO" id="GO:0006281">
    <property type="term" value="P:DNA repair"/>
    <property type="evidence" value="ECO:0007669"/>
    <property type="project" value="UniProtKB-UniRule"/>
</dbReference>